<evidence type="ECO:0000313" key="12">
    <source>
        <dbReference type="Proteomes" id="UP001365128"/>
    </source>
</evidence>
<proteinExistence type="inferred from homology"/>
<evidence type="ECO:0000256" key="1">
    <source>
        <dbReference type="ARBA" id="ARBA00011073"/>
    </source>
</evidence>
<feature type="signal peptide" evidence="8">
    <location>
        <begin position="1"/>
        <end position="16"/>
    </location>
</feature>
<dbReference type="InterPro" id="IPR036852">
    <property type="entry name" value="Peptidase_S8/S53_dom_sf"/>
</dbReference>
<dbReference type="EMBL" id="JBBPDW010000020">
    <property type="protein sequence ID" value="KAK7543422.1"/>
    <property type="molecule type" value="Genomic_DNA"/>
</dbReference>
<evidence type="ECO:0000256" key="3">
    <source>
        <dbReference type="ARBA" id="ARBA00022729"/>
    </source>
</evidence>
<feature type="active site" description="Charge relay system" evidence="6">
    <location>
        <position position="149"/>
    </location>
</feature>
<keyword evidence="12" id="KW-1185">Reference proteome</keyword>
<dbReference type="PROSITE" id="PS00137">
    <property type="entry name" value="SUBTILASE_HIS"/>
    <property type="match status" value="1"/>
</dbReference>
<feature type="active site" description="Charge relay system" evidence="6">
    <location>
        <position position="199"/>
    </location>
</feature>
<evidence type="ECO:0000256" key="8">
    <source>
        <dbReference type="SAM" id="SignalP"/>
    </source>
</evidence>
<dbReference type="InterPro" id="IPR034187">
    <property type="entry name" value="Peptidases_S8_5"/>
</dbReference>
<keyword evidence="4 6" id="KW-0378">Hydrolase</keyword>
<gene>
    <name evidence="11" type="ORF">IWX46DRAFT_641485</name>
</gene>
<feature type="domain" description="C5a peptidase/Subtilisin-like protease SBT2-like Fn3-like" evidence="10">
    <location>
        <begin position="606"/>
        <end position="744"/>
    </location>
</feature>
<evidence type="ECO:0000259" key="10">
    <source>
        <dbReference type="Pfam" id="PF06280"/>
    </source>
</evidence>
<dbReference type="InterPro" id="IPR046450">
    <property type="entry name" value="PA_dom_sf"/>
</dbReference>
<dbReference type="Gene3D" id="3.50.30.30">
    <property type="match status" value="1"/>
</dbReference>
<dbReference type="InterPro" id="IPR022398">
    <property type="entry name" value="Peptidase_S8_His-AS"/>
</dbReference>
<dbReference type="PROSITE" id="PS00138">
    <property type="entry name" value="SUBTILASE_SER"/>
    <property type="match status" value="1"/>
</dbReference>
<comment type="similarity">
    <text evidence="1 6 7">Belongs to the peptidase S8 family.</text>
</comment>
<dbReference type="InterPro" id="IPR000209">
    <property type="entry name" value="Peptidase_S8/S53_dom"/>
</dbReference>
<dbReference type="InterPro" id="IPR050131">
    <property type="entry name" value="Peptidase_S8_subtilisin-like"/>
</dbReference>
<dbReference type="InterPro" id="IPR023828">
    <property type="entry name" value="Peptidase_S8_Ser-AS"/>
</dbReference>
<dbReference type="Proteomes" id="UP001365128">
    <property type="component" value="Unassembled WGS sequence"/>
</dbReference>
<dbReference type="PANTHER" id="PTHR43806">
    <property type="entry name" value="PEPTIDASE S8"/>
    <property type="match status" value="1"/>
</dbReference>
<dbReference type="CDD" id="cd07489">
    <property type="entry name" value="Peptidases_S8_5"/>
    <property type="match status" value="1"/>
</dbReference>
<feature type="domain" description="Peptidase S8/S53" evidence="9">
    <location>
        <begin position="140"/>
        <end position="567"/>
    </location>
</feature>
<dbReference type="InterPro" id="IPR023827">
    <property type="entry name" value="Peptidase_S8_Asp-AS"/>
</dbReference>
<evidence type="ECO:0000256" key="6">
    <source>
        <dbReference type="PROSITE-ProRule" id="PRU01240"/>
    </source>
</evidence>
<dbReference type="SUPFAM" id="SSF52743">
    <property type="entry name" value="Subtilisin-like"/>
    <property type="match status" value="1"/>
</dbReference>
<keyword evidence="5 6" id="KW-0720">Serine protease</keyword>
<sequence>MSTLLLTLLFVSFTLAQILPDQFIVKLKKDQNAGNAIEEINSQIKSMKMPGEASIMEELKSNVFNGMSVSIKSTKRFKKNLGYKGMIESIATVEKVWPEREYRLADIVERKSLNDELEDIVPDVDGMTGVDKLKAEGISGKGQTVAIVDSGCDFFNPYLGGGFGDGFKVKGGFNLVGDNIYPPAMPKTDPNPYTDCSEHGTHVAGIVAAENPLNSAINFTGVAPGAKLDIFRVFDCSEITISAALIRGVLMAYNRSVDIINLSLGGGGPFPDDPISEIIREIHKEGKIFVAVAAGNSGGNGSFSTEAPAAGTDSTAIGAVEILRYRIPVYEATYASGGDSKRKQFYWRNAAKSRYPPLLDLYPLSLDTSREDEACTPITYPTPDLRNRLVLVRRGGCGFIKQEGNLAAIGARYVIFYNDLRGDIEIPRAEDVANGIDAAGFTTAEAGRDLIADFARDGHVTVTMNTTVFPIIYNSLNSAGTGGRMANFSSIGPPAIADLKQTVSSPGRNILSTVARKNGGLQLLSGTSMATPYIAGVVALLREARPGLNFYQTVSRLVTTARPMPFNDGSKTKFDFFAPVWQQGGGLVDAHHAVHTETILDSYGLSFNDTEFNPGTLKFTITNNGTKPSDYHLSHVGAATIFPFRGNGNPNVIPFAGYFEGPLATPKQTPLTAGYALKEFVDSIVPEYADVFINPTSFTLQPKESKEISVNTEISKFAAFENRCPLISGYIVINGTDEDLTLPYGQVGCRLRDLPVLDVNSKGIYVVDATNFTTFNVSRARGYLPRVPPEYEFRLPKDSSEKAQFNLSVPWIQTRYSMHTKYVQVDIHDAETRKSVTTLLPAQLDASISRLITFYVNFTGQLDDGKWAPEGRYYFQLTAARLYGNPNDEADFKETVSTDPFMLKYL</sequence>
<evidence type="ECO:0000313" key="11">
    <source>
        <dbReference type="EMBL" id="KAK7543422.1"/>
    </source>
</evidence>
<dbReference type="SUPFAM" id="SSF52025">
    <property type="entry name" value="PA domain"/>
    <property type="match status" value="1"/>
</dbReference>
<evidence type="ECO:0000256" key="2">
    <source>
        <dbReference type="ARBA" id="ARBA00022670"/>
    </source>
</evidence>
<evidence type="ECO:0000256" key="5">
    <source>
        <dbReference type="ARBA" id="ARBA00022825"/>
    </source>
</evidence>
<keyword evidence="3 8" id="KW-0732">Signal</keyword>
<evidence type="ECO:0000259" key="9">
    <source>
        <dbReference type="Pfam" id="PF00082"/>
    </source>
</evidence>
<dbReference type="PROSITE" id="PS00136">
    <property type="entry name" value="SUBTILASE_ASP"/>
    <property type="match status" value="1"/>
</dbReference>
<organism evidence="11 12">
    <name type="scientific">Phyllosticta citricarpa</name>
    <dbReference type="NCBI Taxonomy" id="55181"/>
    <lineage>
        <taxon>Eukaryota</taxon>
        <taxon>Fungi</taxon>
        <taxon>Dikarya</taxon>
        <taxon>Ascomycota</taxon>
        <taxon>Pezizomycotina</taxon>
        <taxon>Dothideomycetes</taxon>
        <taxon>Dothideomycetes incertae sedis</taxon>
        <taxon>Botryosphaeriales</taxon>
        <taxon>Phyllostictaceae</taxon>
        <taxon>Phyllosticta</taxon>
    </lineage>
</organism>
<dbReference type="Gene3D" id="3.40.50.200">
    <property type="entry name" value="Peptidase S8/S53 domain"/>
    <property type="match status" value="2"/>
</dbReference>
<reference evidence="11 12" key="1">
    <citation type="submission" date="2024-04" db="EMBL/GenBank/DDBJ databases">
        <title>Phyllosticta paracitricarpa is synonymous to the EU quarantine fungus P. citricarpa based on phylogenomic analyses.</title>
        <authorList>
            <consortium name="Lawrence Berkeley National Laboratory"/>
            <person name="Van Ingen-Buijs V.A."/>
            <person name="Van Westerhoven A.C."/>
            <person name="Haridas S."/>
            <person name="Skiadas P."/>
            <person name="Martin F."/>
            <person name="Groenewald J.Z."/>
            <person name="Crous P.W."/>
            <person name="Seidl M.F."/>
        </authorList>
    </citation>
    <scope>NUCLEOTIDE SEQUENCE [LARGE SCALE GENOMIC DNA]</scope>
    <source>
        <strain evidence="11 12">CBS 122670</strain>
    </source>
</reference>
<protein>
    <submittedName>
        <fullName evidence="11">Peptidase S8/S53 domain-containing protein</fullName>
    </submittedName>
</protein>
<evidence type="ECO:0000256" key="7">
    <source>
        <dbReference type="RuleBase" id="RU003355"/>
    </source>
</evidence>
<feature type="active site" description="Charge relay system" evidence="6">
    <location>
        <position position="528"/>
    </location>
</feature>
<dbReference type="Pfam" id="PF00082">
    <property type="entry name" value="Peptidase_S8"/>
    <property type="match status" value="1"/>
</dbReference>
<dbReference type="InterPro" id="IPR015500">
    <property type="entry name" value="Peptidase_S8_subtilisin-rel"/>
</dbReference>
<accession>A0ABR1M8F1</accession>
<name>A0ABR1M8F1_9PEZI</name>
<dbReference type="PROSITE" id="PS51892">
    <property type="entry name" value="SUBTILASE"/>
    <property type="match status" value="1"/>
</dbReference>
<dbReference type="InterPro" id="IPR010435">
    <property type="entry name" value="C5a/SBT2-like_Fn3"/>
</dbReference>
<dbReference type="PANTHER" id="PTHR43806:SF66">
    <property type="entry name" value="SERIN ENDOPEPTIDASE"/>
    <property type="match status" value="1"/>
</dbReference>
<comment type="caution">
    <text evidence="11">The sequence shown here is derived from an EMBL/GenBank/DDBJ whole genome shotgun (WGS) entry which is preliminary data.</text>
</comment>
<dbReference type="Pfam" id="PF06280">
    <property type="entry name" value="fn3_5"/>
    <property type="match status" value="1"/>
</dbReference>
<dbReference type="PRINTS" id="PR00723">
    <property type="entry name" value="SUBTILISIN"/>
</dbReference>
<keyword evidence="2 6" id="KW-0645">Protease</keyword>
<feature type="chain" id="PRO_5046420081" evidence="8">
    <location>
        <begin position="17"/>
        <end position="906"/>
    </location>
</feature>
<evidence type="ECO:0000256" key="4">
    <source>
        <dbReference type="ARBA" id="ARBA00022801"/>
    </source>
</evidence>